<comment type="caution">
    <text evidence="2">The sequence shown here is derived from an EMBL/GenBank/DDBJ whole genome shotgun (WGS) entry which is preliminary data.</text>
</comment>
<feature type="region of interest" description="Disordered" evidence="1">
    <location>
        <begin position="52"/>
        <end position="85"/>
    </location>
</feature>
<dbReference type="AlphaFoldDB" id="A0A699Z1Q8"/>
<sequence length="85" mass="9149">MNLFERDFGPKHNLECNGVLVEGITNKAYQYGMRIATATRVPSAALWNAGRAPPPLQDAATAPQLLDGQGSMLSHSSHQHLGPQP</sequence>
<keyword evidence="3" id="KW-1185">Reference proteome</keyword>
<gene>
    <name evidence="2" type="ORF">HaLaN_08722</name>
</gene>
<organism evidence="2 3">
    <name type="scientific">Haematococcus lacustris</name>
    <name type="common">Green alga</name>
    <name type="synonym">Haematococcus pluvialis</name>
    <dbReference type="NCBI Taxonomy" id="44745"/>
    <lineage>
        <taxon>Eukaryota</taxon>
        <taxon>Viridiplantae</taxon>
        <taxon>Chlorophyta</taxon>
        <taxon>core chlorophytes</taxon>
        <taxon>Chlorophyceae</taxon>
        <taxon>CS clade</taxon>
        <taxon>Chlamydomonadales</taxon>
        <taxon>Haematococcaceae</taxon>
        <taxon>Haematococcus</taxon>
    </lineage>
</organism>
<protein>
    <submittedName>
        <fullName evidence="2">Uncharacterized protein</fullName>
    </submittedName>
</protein>
<evidence type="ECO:0000313" key="3">
    <source>
        <dbReference type="Proteomes" id="UP000485058"/>
    </source>
</evidence>
<evidence type="ECO:0000256" key="1">
    <source>
        <dbReference type="SAM" id="MobiDB-lite"/>
    </source>
</evidence>
<dbReference type="Proteomes" id="UP000485058">
    <property type="component" value="Unassembled WGS sequence"/>
</dbReference>
<dbReference type="EMBL" id="BLLF01000556">
    <property type="protein sequence ID" value="GFH12939.1"/>
    <property type="molecule type" value="Genomic_DNA"/>
</dbReference>
<accession>A0A699Z1Q8</accession>
<name>A0A699Z1Q8_HAELA</name>
<evidence type="ECO:0000313" key="2">
    <source>
        <dbReference type="EMBL" id="GFH12939.1"/>
    </source>
</evidence>
<proteinExistence type="predicted"/>
<reference evidence="2 3" key="1">
    <citation type="submission" date="2020-02" db="EMBL/GenBank/DDBJ databases">
        <title>Draft genome sequence of Haematococcus lacustris strain NIES-144.</title>
        <authorList>
            <person name="Morimoto D."/>
            <person name="Nakagawa S."/>
            <person name="Yoshida T."/>
            <person name="Sawayama S."/>
        </authorList>
    </citation>
    <scope>NUCLEOTIDE SEQUENCE [LARGE SCALE GENOMIC DNA]</scope>
    <source>
        <strain evidence="2 3">NIES-144</strain>
    </source>
</reference>